<dbReference type="OrthoDB" id="9774179at2"/>
<dbReference type="AlphaFoldDB" id="H5T823"/>
<evidence type="ECO:0000313" key="2">
    <source>
        <dbReference type="EMBL" id="GAB54450.1"/>
    </source>
</evidence>
<dbReference type="RefSeq" id="WP_006002692.1">
    <property type="nucleotide sequence ID" value="NZ_BAET01000004.1"/>
</dbReference>
<comment type="caution">
    <text evidence="2">The sequence shown here is derived from an EMBL/GenBank/DDBJ whole genome shotgun (WGS) entry which is preliminary data.</text>
</comment>
<feature type="domain" description="MaoC-like" evidence="1">
    <location>
        <begin position="215"/>
        <end position="259"/>
    </location>
</feature>
<organism evidence="2 3">
    <name type="scientific">Glaciecola punicea ACAM 611</name>
    <dbReference type="NCBI Taxonomy" id="1121923"/>
    <lineage>
        <taxon>Bacteria</taxon>
        <taxon>Pseudomonadati</taxon>
        <taxon>Pseudomonadota</taxon>
        <taxon>Gammaproteobacteria</taxon>
        <taxon>Alteromonadales</taxon>
        <taxon>Alteromonadaceae</taxon>
        <taxon>Glaciecola</taxon>
    </lineage>
</organism>
<reference evidence="2 3" key="2">
    <citation type="journal article" date="2017" name="Antonie Van Leeuwenhoek">
        <title>Rhizobium rhizosphaerae sp. nov., a novel species isolated from rice rhizosphere.</title>
        <authorList>
            <person name="Zhao J.J."/>
            <person name="Zhang J."/>
            <person name="Zhang R.J."/>
            <person name="Zhang C.W."/>
            <person name="Yin H.Q."/>
            <person name="Zhang X.X."/>
        </authorList>
    </citation>
    <scope>NUCLEOTIDE SEQUENCE [LARGE SCALE GENOMIC DNA]</scope>
    <source>
        <strain evidence="2 3">ACAM 611</strain>
    </source>
</reference>
<keyword evidence="3" id="KW-1185">Reference proteome</keyword>
<evidence type="ECO:0000259" key="1">
    <source>
        <dbReference type="Pfam" id="PF01575"/>
    </source>
</evidence>
<dbReference type="InterPro" id="IPR002539">
    <property type="entry name" value="MaoC-like_dom"/>
</dbReference>
<dbReference type="STRING" id="56804.BAE46_10585"/>
<accession>H5T823</accession>
<gene>
    <name evidence="2" type="ORF">GPUN_0302</name>
</gene>
<dbReference type="PANTHER" id="PTHR43841:SF3">
    <property type="entry name" value="(3R)-HYDROXYACYL-ACP DEHYDRATASE SUBUNIT HADB"/>
    <property type="match status" value="1"/>
</dbReference>
<dbReference type="SUPFAM" id="SSF54637">
    <property type="entry name" value="Thioesterase/thiol ester dehydrase-isomerase"/>
    <property type="match status" value="1"/>
</dbReference>
<name>H5T823_9ALTE</name>
<dbReference type="Gene3D" id="3.10.129.10">
    <property type="entry name" value="Hotdog Thioesterase"/>
    <property type="match status" value="1"/>
</dbReference>
<dbReference type="InterPro" id="IPR029069">
    <property type="entry name" value="HotDog_dom_sf"/>
</dbReference>
<protein>
    <recommendedName>
        <fullName evidence="1">MaoC-like domain-containing protein</fullName>
    </recommendedName>
</protein>
<dbReference type="PANTHER" id="PTHR43841">
    <property type="entry name" value="3-HYDROXYACYL-THIOESTER DEHYDRATASE HTDX-RELATED"/>
    <property type="match status" value="1"/>
</dbReference>
<proteinExistence type="predicted"/>
<dbReference type="eggNOG" id="COG2030">
    <property type="taxonomic scope" value="Bacteria"/>
</dbReference>
<dbReference type="Pfam" id="PF01575">
    <property type="entry name" value="MaoC_dehydratas"/>
    <property type="match status" value="1"/>
</dbReference>
<evidence type="ECO:0000313" key="3">
    <source>
        <dbReference type="Proteomes" id="UP000053586"/>
    </source>
</evidence>
<dbReference type="Proteomes" id="UP000053586">
    <property type="component" value="Unassembled WGS sequence"/>
</dbReference>
<reference evidence="2 3" key="1">
    <citation type="journal article" date="2012" name="J. Bacteriol.">
        <title>Genome sequence of proteorhodopsin-containing sea ice bacterium Glaciecola punicea ACAM 611T.</title>
        <authorList>
            <person name="Qin Q.-L."/>
            <person name="Xie B.-B."/>
            <person name="Shu Y.-L."/>
            <person name="Rong J.-C."/>
            <person name="Zhao D.-L."/>
            <person name="Zhang X.-Y."/>
            <person name="Chen X.-L."/>
            <person name="Zhou B.-C."/>
            <person name="Zhanga Y.-Z."/>
        </authorList>
    </citation>
    <scope>NUCLEOTIDE SEQUENCE [LARGE SCALE GENOMIC DNA]</scope>
    <source>
        <strain evidence="2 3">ACAM 611</strain>
    </source>
</reference>
<dbReference type="EMBL" id="BAET01000004">
    <property type="protein sequence ID" value="GAB54450.1"/>
    <property type="molecule type" value="Genomic_DNA"/>
</dbReference>
<sequence>MYVTCVKVLGLMNMNTKTLQLYIKALSHKPSTTLQSEHSLPNMCLPTVSCQRQESINAKHCTTYNQLTKWQPGLASLVHPNYIQTLSLPLQLEMMVHKDFPFAPMGMVHVANQISVNKLPSQADKLHLQTYFGGVFYHKKGWLFEVVTTASSANNTNDDAPDIKATSFYLARTKHADAAEAVKNHAKQAPDWISSAIAVGVSEKLEVNFASNIGRQYAKVSGDYNPIHLHNMSAKFFGFKKAIAHGMFSKALTVSNIANKHRFYQSPFTIDTVFKHAIALPANTILNTRECASNTINFNLSPKTGTKEHIFLHGNIRF</sequence>